<evidence type="ECO:0000313" key="2">
    <source>
        <dbReference type="Proteomes" id="UP001595880"/>
    </source>
</evidence>
<comment type="caution">
    <text evidence="1">The sequence shown here is derived from an EMBL/GenBank/DDBJ whole genome shotgun (WGS) entry which is preliminary data.</text>
</comment>
<gene>
    <name evidence="1" type="ORF">ACFOZ1_15155</name>
</gene>
<dbReference type="EMBL" id="JBHSDV010000006">
    <property type="protein sequence ID" value="MFC4389118.1"/>
    <property type="molecule type" value="Genomic_DNA"/>
</dbReference>
<accession>A0ABV8W0Y3</accession>
<organism evidence="1 2">
    <name type="scientific">Gracilibacillus marinus</name>
    <dbReference type="NCBI Taxonomy" id="630535"/>
    <lineage>
        <taxon>Bacteria</taxon>
        <taxon>Bacillati</taxon>
        <taxon>Bacillota</taxon>
        <taxon>Bacilli</taxon>
        <taxon>Bacillales</taxon>
        <taxon>Bacillaceae</taxon>
        <taxon>Gracilibacillus</taxon>
    </lineage>
</organism>
<dbReference type="Proteomes" id="UP001595880">
    <property type="component" value="Unassembled WGS sequence"/>
</dbReference>
<protein>
    <recommendedName>
        <fullName evidence="3">Resolvase/invertase-type recombinase catalytic domain-containing protein</fullName>
    </recommendedName>
</protein>
<reference evidence="2" key="1">
    <citation type="journal article" date="2019" name="Int. J. Syst. Evol. Microbiol.">
        <title>The Global Catalogue of Microorganisms (GCM) 10K type strain sequencing project: providing services to taxonomists for standard genome sequencing and annotation.</title>
        <authorList>
            <consortium name="The Broad Institute Genomics Platform"/>
            <consortium name="The Broad Institute Genome Sequencing Center for Infectious Disease"/>
            <person name="Wu L."/>
            <person name="Ma J."/>
        </authorList>
    </citation>
    <scope>NUCLEOTIDE SEQUENCE [LARGE SCALE GENOMIC DNA]</scope>
    <source>
        <strain evidence="2">KACC 14058</strain>
    </source>
</reference>
<name>A0ABV8W0Y3_9BACI</name>
<evidence type="ECO:0000313" key="1">
    <source>
        <dbReference type="EMBL" id="MFC4389118.1"/>
    </source>
</evidence>
<dbReference type="RefSeq" id="WP_390200626.1">
    <property type="nucleotide sequence ID" value="NZ_JBHSDV010000006.1"/>
</dbReference>
<proteinExistence type="predicted"/>
<keyword evidence="2" id="KW-1185">Reference proteome</keyword>
<evidence type="ECO:0008006" key="3">
    <source>
        <dbReference type="Google" id="ProtNLM"/>
    </source>
</evidence>
<sequence>MNLARKIKRRMKECRSRDNIIYCLQDMDEVFSSHLLEAITDLHEEGYQVHTIANAINRDPDEVFIALFHQARQGKITRAIGCLFPGSEGE</sequence>